<reference evidence="1" key="1">
    <citation type="submission" date="2020-12" db="EMBL/GenBank/DDBJ databases">
        <title>Metabolic potential, ecology and presence of endohyphal bacteria is reflected in genomic diversity of Mucoromycotina.</title>
        <authorList>
            <person name="Muszewska A."/>
            <person name="Okrasinska A."/>
            <person name="Steczkiewicz K."/>
            <person name="Drgas O."/>
            <person name="Orlowska M."/>
            <person name="Perlinska-Lenart U."/>
            <person name="Aleksandrzak-Piekarczyk T."/>
            <person name="Szatraj K."/>
            <person name="Zielenkiewicz U."/>
            <person name="Pilsyk S."/>
            <person name="Malc E."/>
            <person name="Mieczkowski P."/>
            <person name="Kruszewska J.S."/>
            <person name="Biernat P."/>
            <person name="Pawlowska J."/>
        </authorList>
    </citation>
    <scope>NUCLEOTIDE SEQUENCE</scope>
    <source>
        <strain evidence="1">CBS 226.32</strain>
    </source>
</reference>
<dbReference type="Proteomes" id="UP000650833">
    <property type="component" value="Unassembled WGS sequence"/>
</dbReference>
<protein>
    <recommendedName>
        <fullName evidence="3">Transposase Tc1-like domain-containing protein</fullName>
    </recommendedName>
</protein>
<dbReference type="Gene3D" id="3.30.420.10">
    <property type="entry name" value="Ribonuclease H-like superfamily/Ribonuclease H"/>
    <property type="match status" value="1"/>
</dbReference>
<dbReference type="PANTHER" id="PTHR23022:SF135">
    <property type="entry name" value="SI:DKEY-77F5.3"/>
    <property type="match status" value="1"/>
</dbReference>
<dbReference type="GO" id="GO:0003676">
    <property type="term" value="F:nucleic acid binding"/>
    <property type="evidence" value="ECO:0007669"/>
    <property type="project" value="InterPro"/>
</dbReference>
<comment type="caution">
    <text evidence="1">The sequence shown here is derived from an EMBL/GenBank/DDBJ whole genome shotgun (WGS) entry which is preliminary data.</text>
</comment>
<dbReference type="InterPro" id="IPR036397">
    <property type="entry name" value="RNaseH_sf"/>
</dbReference>
<dbReference type="InterPro" id="IPR052338">
    <property type="entry name" value="Transposase_5"/>
</dbReference>
<evidence type="ECO:0008006" key="3">
    <source>
        <dbReference type="Google" id="ProtNLM"/>
    </source>
</evidence>
<name>A0A8H7RGM6_9FUNG</name>
<organism evidence="1 2">
    <name type="scientific">Mucor plumbeus</name>
    <dbReference type="NCBI Taxonomy" id="97098"/>
    <lineage>
        <taxon>Eukaryota</taxon>
        <taxon>Fungi</taxon>
        <taxon>Fungi incertae sedis</taxon>
        <taxon>Mucoromycota</taxon>
        <taxon>Mucoromycotina</taxon>
        <taxon>Mucoromycetes</taxon>
        <taxon>Mucorales</taxon>
        <taxon>Mucorineae</taxon>
        <taxon>Mucoraceae</taxon>
        <taxon>Mucor</taxon>
    </lineage>
</organism>
<evidence type="ECO:0000313" key="1">
    <source>
        <dbReference type="EMBL" id="KAG2209892.1"/>
    </source>
</evidence>
<evidence type="ECO:0000313" key="2">
    <source>
        <dbReference type="Proteomes" id="UP000650833"/>
    </source>
</evidence>
<accession>A0A8H7RGM6</accession>
<dbReference type="EMBL" id="JAEPRC010000089">
    <property type="protein sequence ID" value="KAG2209892.1"/>
    <property type="molecule type" value="Genomic_DNA"/>
</dbReference>
<dbReference type="AlphaFoldDB" id="A0A8H7RGM6"/>
<gene>
    <name evidence="1" type="ORF">INT46_005173</name>
</gene>
<sequence length="246" mass="28024">MTRTLPYDVQDSIKSLLLRNTLLCSIKKMYPTFDMANLSKLDGLRGAQEYLRSTNISMSLSGAEKLQNGMGFKAKRKNKTNFVSAANKKLRLAWARKHRQLTVSDWRKWVFSGKTRVNIGGSDSESFYWSDVPGTNRPHQVRPQVQGNGDGVMLWGCISGEGPGYSTAIIDGTIDSNEYVEILKTSLMQALEYYGKQFSQNEFFVRKILDWPSQNPDLNPIEHIRVTLKAILMLIQIGRLQIRREE</sequence>
<dbReference type="OrthoDB" id="2416077at2759"/>
<dbReference type="PANTHER" id="PTHR23022">
    <property type="entry name" value="TRANSPOSABLE ELEMENT-RELATED"/>
    <property type="match status" value="1"/>
</dbReference>
<proteinExistence type="predicted"/>
<keyword evidence="2" id="KW-1185">Reference proteome</keyword>